<proteinExistence type="predicted"/>
<keyword evidence="3" id="KW-1185">Reference proteome</keyword>
<keyword evidence="1" id="KW-0812">Transmembrane</keyword>
<accession>A0A1H4FDR3</accession>
<keyword evidence="1" id="KW-0472">Membrane</keyword>
<reference evidence="3" key="1">
    <citation type="submission" date="2016-10" db="EMBL/GenBank/DDBJ databases">
        <authorList>
            <person name="Varghese N."/>
            <person name="Submissions S."/>
        </authorList>
    </citation>
    <scope>NUCLEOTIDE SEQUENCE [LARGE SCALE GENOMIC DNA]</scope>
    <source>
        <strain evidence="3">DSM 22376</strain>
    </source>
</reference>
<feature type="transmembrane region" description="Helical" evidence="1">
    <location>
        <begin position="37"/>
        <end position="53"/>
    </location>
</feature>
<dbReference type="Proteomes" id="UP000198951">
    <property type="component" value="Unassembled WGS sequence"/>
</dbReference>
<evidence type="ECO:0000256" key="1">
    <source>
        <dbReference type="SAM" id="Phobius"/>
    </source>
</evidence>
<name>A0A1H4FDR3_9FLAO</name>
<dbReference type="AlphaFoldDB" id="A0A1H4FDR3"/>
<evidence type="ECO:0000313" key="2">
    <source>
        <dbReference type="EMBL" id="SEA95426.1"/>
    </source>
</evidence>
<keyword evidence="1" id="KW-1133">Transmembrane helix</keyword>
<organism evidence="2 3">
    <name type="scientific">Flavobacterium gillisiae</name>
    <dbReference type="NCBI Taxonomy" id="150146"/>
    <lineage>
        <taxon>Bacteria</taxon>
        <taxon>Pseudomonadati</taxon>
        <taxon>Bacteroidota</taxon>
        <taxon>Flavobacteriia</taxon>
        <taxon>Flavobacteriales</taxon>
        <taxon>Flavobacteriaceae</taxon>
        <taxon>Flavobacterium</taxon>
    </lineage>
</organism>
<dbReference type="STRING" id="150146.SAMN05443667_11334"/>
<feature type="transmembrane region" description="Helical" evidence="1">
    <location>
        <begin position="6"/>
        <end position="25"/>
    </location>
</feature>
<gene>
    <name evidence="2" type="ORF">SAMN05443667_11334</name>
</gene>
<sequence length="59" mass="7119">MKREYFGMLFIIVSVSFIFAFDYIFGEQIVQEYISKFIVIWILIAFFVGQYSMRFPKSI</sequence>
<dbReference type="RefSeq" id="WP_091092462.1">
    <property type="nucleotide sequence ID" value="NZ_FNRD01000013.1"/>
</dbReference>
<dbReference type="EMBL" id="FNRD01000013">
    <property type="protein sequence ID" value="SEA95426.1"/>
    <property type="molecule type" value="Genomic_DNA"/>
</dbReference>
<protein>
    <submittedName>
        <fullName evidence="2">Uncharacterized protein</fullName>
    </submittedName>
</protein>
<evidence type="ECO:0000313" key="3">
    <source>
        <dbReference type="Proteomes" id="UP000198951"/>
    </source>
</evidence>
<dbReference type="OrthoDB" id="1373352at2"/>